<gene>
    <name evidence="1" type="ORF">LOT_0731</name>
</gene>
<dbReference type="Proteomes" id="UP000016361">
    <property type="component" value="Unassembled WGS sequence"/>
</dbReference>
<dbReference type="STRING" id="1423780.FD05_GL000510"/>
<comment type="caution">
    <text evidence="1">The sequence shown here is derived from an EMBL/GenBank/DDBJ whole genome shotgun (WGS) entry which is preliminary data.</text>
</comment>
<dbReference type="AlphaFoldDB" id="S4NQ91"/>
<proteinExistence type="predicted"/>
<organism evidence="1 2">
    <name type="scientific">Lentilactobacillus otakiensis DSM 19908 = JCM 15040</name>
    <dbReference type="NCBI Taxonomy" id="1423780"/>
    <lineage>
        <taxon>Bacteria</taxon>
        <taxon>Bacillati</taxon>
        <taxon>Bacillota</taxon>
        <taxon>Bacilli</taxon>
        <taxon>Lactobacillales</taxon>
        <taxon>Lactobacillaceae</taxon>
        <taxon>Lentilactobacillus</taxon>
    </lineage>
</organism>
<keyword evidence="2" id="KW-1185">Reference proteome</keyword>
<dbReference type="EMBL" id="BASH01000002">
    <property type="protein sequence ID" value="GAD16193.1"/>
    <property type="molecule type" value="Genomic_DNA"/>
</dbReference>
<protein>
    <submittedName>
        <fullName evidence="1">Quinolone resistance protein</fullName>
    </submittedName>
</protein>
<sequence>MKGIDLSKATFDDLIVNPELIKGLKINPWQAGQIVAMLGVIVED</sequence>
<evidence type="ECO:0000313" key="2">
    <source>
        <dbReference type="Proteomes" id="UP000016361"/>
    </source>
</evidence>
<accession>S4NQ91</accession>
<reference evidence="2" key="1">
    <citation type="journal article" date="2013" name="Genome Announc.">
        <title>Draft Genome Sequence of D-Branched-Chain Amino Acid Producer Lactobacillus otakiensis JCM 15040T, Isolated from a Traditional Japanese Pickle.</title>
        <authorList>
            <person name="Doi K."/>
            <person name="Mori K."/>
            <person name="Mutaguchi Y."/>
            <person name="Tashiro K."/>
            <person name="Fujino Y."/>
            <person name="Ohmori T."/>
            <person name="Kuhara S."/>
            <person name="Ohshima T."/>
        </authorList>
    </citation>
    <scope>NUCLEOTIDE SEQUENCE [LARGE SCALE GENOMIC DNA]</scope>
    <source>
        <strain evidence="2">JCM 15040</strain>
    </source>
</reference>
<name>S4NQ91_9LACO</name>
<evidence type="ECO:0000313" key="1">
    <source>
        <dbReference type="EMBL" id="GAD16193.1"/>
    </source>
</evidence>